<organism evidence="1 2">
    <name type="scientific">Lactobacillus phage LpeD</name>
    <dbReference type="NCBI Taxonomy" id="2041210"/>
    <lineage>
        <taxon>Viruses</taxon>
        <taxon>Duplodnaviria</taxon>
        <taxon>Heunggongvirae</taxon>
        <taxon>Uroviricota</taxon>
        <taxon>Caudoviricetes</taxon>
        <taxon>Herelleviridae</taxon>
        <taxon>Elpedvirus</taxon>
        <taxon>Elpedvirus LpeD</taxon>
    </lineage>
</organism>
<evidence type="ECO:0000313" key="2">
    <source>
        <dbReference type="Proteomes" id="UP000229296"/>
    </source>
</evidence>
<reference evidence="1 2" key="1">
    <citation type="submission" date="2017-08" db="EMBL/GenBank/DDBJ databases">
        <title>Isolation and Characterization of phages of Lactobacillus pentosus and plantarum.</title>
        <authorList>
            <person name="Qi R."/>
            <person name="Yu M."/>
            <person name="Qiao X."/>
            <person name="Li Y."/>
        </authorList>
    </citation>
    <scope>NUCLEOTIDE SEQUENCE [LARGE SCALE GENOMIC DNA]</scope>
</reference>
<dbReference type="Proteomes" id="UP000229296">
    <property type="component" value="Segment"/>
</dbReference>
<protein>
    <submittedName>
        <fullName evidence="1">Uncharacterized protein</fullName>
    </submittedName>
</protein>
<accession>A0A291I9N3</accession>
<proteinExistence type="predicted"/>
<sequence length="63" mass="7329">MGHSIKKEVIKMDKNELMELADDMQSEMGTDEFLLAIIKQMSSDELHDALSYINRCYDLDFDI</sequence>
<dbReference type="EMBL" id="MF787246">
    <property type="protein sequence ID" value="ATG86379.1"/>
    <property type="molecule type" value="Genomic_DNA"/>
</dbReference>
<evidence type="ECO:0000313" key="1">
    <source>
        <dbReference type="EMBL" id="ATG86379.1"/>
    </source>
</evidence>
<keyword evidence="2" id="KW-1185">Reference proteome</keyword>
<name>A0A291I9N3_9CAUD</name>
<gene>
    <name evidence="1" type="ORF">LpeD_116</name>
</gene>